<organism evidence="2 3">
    <name type="scientific">Calocera cornea HHB12733</name>
    <dbReference type="NCBI Taxonomy" id="1353952"/>
    <lineage>
        <taxon>Eukaryota</taxon>
        <taxon>Fungi</taxon>
        <taxon>Dikarya</taxon>
        <taxon>Basidiomycota</taxon>
        <taxon>Agaricomycotina</taxon>
        <taxon>Dacrymycetes</taxon>
        <taxon>Dacrymycetales</taxon>
        <taxon>Dacrymycetaceae</taxon>
        <taxon>Calocera</taxon>
    </lineage>
</organism>
<evidence type="ECO:0000313" key="2">
    <source>
        <dbReference type="EMBL" id="KZT61103.1"/>
    </source>
</evidence>
<reference evidence="2 3" key="1">
    <citation type="journal article" date="2016" name="Mol. Biol. Evol.">
        <title>Comparative Genomics of Early-Diverging Mushroom-Forming Fungi Provides Insights into the Origins of Lignocellulose Decay Capabilities.</title>
        <authorList>
            <person name="Nagy L.G."/>
            <person name="Riley R."/>
            <person name="Tritt A."/>
            <person name="Adam C."/>
            <person name="Daum C."/>
            <person name="Floudas D."/>
            <person name="Sun H."/>
            <person name="Yadav J.S."/>
            <person name="Pangilinan J."/>
            <person name="Larsson K.H."/>
            <person name="Matsuura K."/>
            <person name="Barry K."/>
            <person name="Labutti K."/>
            <person name="Kuo R."/>
            <person name="Ohm R.A."/>
            <person name="Bhattacharya S.S."/>
            <person name="Shirouzu T."/>
            <person name="Yoshinaga Y."/>
            <person name="Martin F.M."/>
            <person name="Grigoriev I.V."/>
            <person name="Hibbett D.S."/>
        </authorList>
    </citation>
    <scope>NUCLEOTIDE SEQUENCE [LARGE SCALE GENOMIC DNA]</scope>
    <source>
        <strain evidence="2 3">HHB12733</strain>
    </source>
</reference>
<evidence type="ECO:0000256" key="1">
    <source>
        <dbReference type="SAM" id="MobiDB-lite"/>
    </source>
</evidence>
<accession>A0A165IXJ4</accession>
<feature type="region of interest" description="Disordered" evidence="1">
    <location>
        <begin position="84"/>
        <end position="139"/>
    </location>
</feature>
<proteinExistence type="predicted"/>
<name>A0A165IXJ4_9BASI</name>
<evidence type="ECO:0000313" key="3">
    <source>
        <dbReference type="Proteomes" id="UP000076842"/>
    </source>
</evidence>
<feature type="region of interest" description="Disordered" evidence="1">
    <location>
        <begin position="1"/>
        <end position="24"/>
    </location>
</feature>
<dbReference type="InParanoid" id="A0A165IXJ4"/>
<gene>
    <name evidence="2" type="ORF">CALCODRAFT_491768</name>
</gene>
<dbReference type="AlphaFoldDB" id="A0A165IXJ4"/>
<dbReference type="Proteomes" id="UP000076842">
    <property type="component" value="Unassembled WGS sequence"/>
</dbReference>
<dbReference type="EMBL" id="KV423926">
    <property type="protein sequence ID" value="KZT61103.1"/>
    <property type="molecule type" value="Genomic_DNA"/>
</dbReference>
<keyword evidence="3" id="KW-1185">Reference proteome</keyword>
<protein>
    <submittedName>
        <fullName evidence="2">Uncharacterized protein</fullName>
    </submittedName>
</protein>
<sequence length="139" mass="15339">MDRWSPLHITSHHRTSRLPHIPTRTFGRSDVRRRVSVHAARNRTIASTVHGTGACLLPALHGRSQRQSIPRGLPWSRARGALRASPRAEVHAAAPSLPSRAQTLSPSPGLAYPDSPGNVQQPHPTPSRPLRRRTSDYII</sequence>